<name>A0A804IIB5_MUSAM</name>
<evidence type="ECO:0000313" key="4">
    <source>
        <dbReference type="Proteomes" id="UP000012960"/>
    </source>
</evidence>
<protein>
    <submittedName>
        <fullName evidence="2">(wild Malaysian banana) hypothetical protein</fullName>
    </submittedName>
</protein>
<feature type="compositionally biased region" description="Basic residues" evidence="1">
    <location>
        <begin position="38"/>
        <end position="52"/>
    </location>
</feature>
<dbReference type="EnsemblPlants" id="Ma03_t31110.1">
    <property type="protein sequence ID" value="Ma03_p31110.1"/>
    <property type="gene ID" value="Ma03_g31110"/>
</dbReference>
<proteinExistence type="predicted"/>
<accession>A0A804IIB5</accession>
<dbReference type="EMBL" id="HG996468">
    <property type="protein sequence ID" value="CAG1851805.1"/>
    <property type="molecule type" value="Genomic_DNA"/>
</dbReference>
<dbReference type="InParanoid" id="A0A804IIB5"/>
<keyword evidence="4" id="KW-1185">Reference proteome</keyword>
<evidence type="ECO:0000313" key="3">
    <source>
        <dbReference type="EnsemblPlants" id="Ma03_p31110.1"/>
    </source>
</evidence>
<gene>
    <name evidence="2" type="ORF">GSMUA_187610.1</name>
</gene>
<dbReference type="AlphaFoldDB" id="A0A804IIB5"/>
<dbReference type="Proteomes" id="UP000012960">
    <property type="component" value="Unplaced"/>
</dbReference>
<feature type="region of interest" description="Disordered" evidence="1">
    <location>
        <begin position="33"/>
        <end position="52"/>
    </location>
</feature>
<reference evidence="2" key="1">
    <citation type="submission" date="2021-03" db="EMBL/GenBank/DDBJ databases">
        <authorList>
            <consortium name="Genoscope - CEA"/>
            <person name="William W."/>
        </authorList>
    </citation>
    <scope>NUCLEOTIDE SEQUENCE</scope>
    <source>
        <strain evidence="2">Doubled-haploid Pahang</strain>
    </source>
</reference>
<evidence type="ECO:0000256" key="1">
    <source>
        <dbReference type="SAM" id="MobiDB-lite"/>
    </source>
</evidence>
<evidence type="ECO:0000313" key="2">
    <source>
        <dbReference type="EMBL" id="CAG1851805.1"/>
    </source>
</evidence>
<sequence length="52" mass="6109">MRAAPKTCMEVSIWRRIKGSLFYMLSSGNLNPVADPMKKKRFSRRHERSRSP</sequence>
<organism evidence="3 4">
    <name type="scientific">Musa acuminata subsp. malaccensis</name>
    <name type="common">Wild banana</name>
    <name type="synonym">Musa malaccensis</name>
    <dbReference type="NCBI Taxonomy" id="214687"/>
    <lineage>
        <taxon>Eukaryota</taxon>
        <taxon>Viridiplantae</taxon>
        <taxon>Streptophyta</taxon>
        <taxon>Embryophyta</taxon>
        <taxon>Tracheophyta</taxon>
        <taxon>Spermatophyta</taxon>
        <taxon>Magnoliopsida</taxon>
        <taxon>Liliopsida</taxon>
        <taxon>Zingiberales</taxon>
        <taxon>Musaceae</taxon>
        <taxon>Musa</taxon>
    </lineage>
</organism>
<reference evidence="3" key="2">
    <citation type="submission" date="2021-05" db="UniProtKB">
        <authorList>
            <consortium name="EnsemblPlants"/>
        </authorList>
    </citation>
    <scope>IDENTIFICATION</scope>
    <source>
        <strain evidence="3">subsp. malaccensis</strain>
    </source>
</reference>
<dbReference type="Gramene" id="Ma03_t31110.1">
    <property type="protein sequence ID" value="Ma03_p31110.1"/>
    <property type="gene ID" value="Ma03_g31110"/>
</dbReference>